<dbReference type="PROSITE" id="PS51649">
    <property type="entry name" value="NPH3"/>
    <property type="match status" value="1"/>
</dbReference>
<dbReference type="EMBL" id="CM007385">
    <property type="protein sequence ID" value="ONK68147.1"/>
    <property type="molecule type" value="Genomic_DNA"/>
</dbReference>
<dbReference type="Proteomes" id="UP000243459">
    <property type="component" value="Chromosome 5"/>
</dbReference>
<feature type="region of interest" description="Disordered" evidence="4">
    <location>
        <begin position="464"/>
        <end position="530"/>
    </location>
</feature>
<dbReference type="Pfam" id="PF03000">
    <property type="entry name" value="NPH3"/>
    <property type="match status" value="1"/>
</dbReference>
<dbReference type="PANTHER" id="PTHR32370">
    <property type="entry name" value="OS12G0117600 PROTEIN"/>
    <property type="match status" value="1"/>
</dbReference>
<protein>
    <recommendedName>
        <fullName evidence="5">NPH3 domain-containing protein</fullName>
    </recommendedName>
</protein>
<gene>
    <name evidence="6" type="ORF">A4U43_C05F7930</name>
</gene>
<dbReference type="Gene3D" id="3.30.710.10">
    <property type="entry name" value="Potassium Channel Kv1.1, Chain A"/>
    <property type="match status" value="1"/>
</dbReference>
<dbReference type="InterPro" id="IPR011333">
    <property type="entry name" value="SKP1/BTB/POZ_sf"/>
</dbReference>
<dbReference type="InterPro" id="IPR027356">
    <property type="entry name" value="NPH3_dom"/>
</dbReference>
<dbReference type="GO" id="GO:0016567">
    <property type="term" value="P:protein ubiquitination"/>
    <property type="evidence" value="ECO:0007669"/>
    <property type="project" value="UniProtKB-UniPathway"/>
</dbReference>
<accession>A0A5P1ESQ7</accession>
<evidence type="ECO:0000256" key="3">
    <source>
        <dbReference type="PROSITE-ProRule" id="PRU00982"/>
    </source>
</evidence>
<organism evidence="6 7">
    <name type="scientific">Asparagus officinalis</name>
    <name type="common">Garden asparagus</name>
    <dbReference type="NCBI Taxonomy" id="4686"/>
    <lineage>
        <taxon>Eukaryota</taxon>
        <taxon>Viridiplantae</taxon>
        <taxon>Streptophyta</taxon>
        <taxon>Embryophyta</taxon>
        <taxon>Tracheophyta</taxon>
        <taxon>Spermatophyta</taxon>
        <taxon>Magnoliopsida</taxon>
        <taxon>Liliopsida</taxon>
        <taxon>Asparagales</taxon>
        <taxon>Asparagaceae</taxon>
        <taxon>Asparagoideae</taxon>
        <taxon>Asparagus</taxon>
    </lineage>
</organism>
<dbReference type="AlphaFoldDB" id="A0A5P1ESQ7"/>
<dbReference type="SUPFAM" id="SSF54695">
    <property type="entry name" value="POZ domain"/>
    <property type="match status" value="1"/>
</dbReference>
<evidence type="ECO:0000313" key="7">
    <source>
        <dbReference type="Proteomes" id="UP000243459"/>
    </source>
</evidence>
<reference evidence="7" key="1">
    <citation type="journal article" date="2017" name="Nat. Commun.">
        <title>The asparagus genome sheds light on the origin and evolution of a young Y chromosome.</title>
        <authorList>
            <person name="Harkess A."/>
            <person name="Zhou J."/>
            <person name="Xu C."/>
            <person name="Bowers J.E."/>
            <person name="Van der Hulst R."/>
            <person name="Ayyampalayam S."/>
            <person name="Mercati F."/>
            <person name="Riccardi P."/>
            <person name="McKain M.R."/>
            <person name="Kakrana A."/>
            <person name="Tang H."/>
            <person name="Ray J."/>
            <person name="Groenendijk J."/>
            <person name="Arikit S."/>
            <person name="Mathioni S.M."/>
            <person name="Nakano M."/>
            <person name="Shan H."/>
            <person name="Telgmann-Rauber A."/>
            <person name="Kanno A."/>
            <person name="Yue Z."/>
            <person name="Chen H."/>
            <person name="Li W."/>
            <person name="Chen Y."/>
            <person name="Xu X."/>
            <person name="Zhang Y."/>
            <person name="Luo S."/>
            <person name="Chen H."/>
            <person name="Gao J."/>
            <person name="Mao Z."/>
            <person name="Pires J.C."/>
            <person name="Luo M."/>
            <person name="Kudrna D."/>
            <person name="Wing R.A."/>
            <person name="Meyers B.C."/>
            <person name="Yi K."/>
            <person name="Kong H."/>
            <person name="Lavrijsen P."/>
            <person name="Sunseri F."/>
            <person name="Falavigna A."/>
            <person name="Ye Y."/>
            <person name="Leebens-Mack J.H."/>
            <person name="Chen G."/>
        </authorList>
    </citation>
    <scope>NUCLEOTIDE SEQUENCE [LARGE SCALE GENOMIC DNA]</scope>
    <source>
        <strain evidence="7">cv. DH0086</strain>
    </source>
</reference>
<evidence type="ECO:0000256" key="4">
    <source>
        <dbReference type="SAM" id="MobiDB-lite"/>
    </source>
</evidence>
<feature type="compositionally biased region" description="Basic and acidic residues" evidence="4">
    <location>
        <begin position="477"/>
        <end position="530"/>
    </location>
</feature>
<proteinExistence type="inferred from homology"/>
<comment type="similarity">
    <text evidence="3">Belongs to the NPH3 family.</text>
</comment>
<dbReference type="Gramene" id="ONK68147">
    <property type="protein sequence ID" value="ONK68147"/>
    <property type="gene ID" value="A4U43_C05F7930"/>
</dbReference>
<evidence type="ECO:0000313" key="6">
    <source>
        <dbReference type="EMBL" id="ONK68147.1"/>
    </source>
</evidence>
<dbReference type="OMA" id="FPLVPKC"/>
<feature type="domain" description="NPH3" evidence="5">
    <location>
        <begin position="202"/>
        <end position="460"/>
    </location>
</feature>
<comment type="pathway">
    <text evidence="1">Protein modification; protein ubiquitination.</text>
</comment>
<evidence type="ECO:0000256" key="2">
    <source>
        <dbReference type="ARBA" id="ARBA00022786"/>
    </source>
</evidence>
<keyword evidence="7" id="KW-1185">Reference proteome</keyword>
<dbReference type="UniPathway" id="UPA00143"/>
<dbReference type="InterPro" id="IPR043454">
    <property type="entry name" value="NPH3/RPT2-like"/>
</dbReference>
<keyword evidence="2" id="KW-0833">Ubl conjugation pathway</keyword>
<evidence type="ECO:0000259" key="5">
    <source>
        <dbReference type="PROSITE" id="PS51649"/>
    </source>
</evidence>
<sequence>MKYMKLGTKPDTFYTEEATRSVLSDVPSDLIIQINNTKYLLHKFPLLLKCGLLQRLCSDSPSSSPASGASPSSPLILPDFPGGEAAFELCAKFCYNISITLSAHNFLPALSAASYLLMTDSISRPNFLPKLHTFFLSFILPNWKDSVVTLASSSSTSPPFSDPTIIRPLIDSIVSKILTPASQVTWSFTYSRRISNSSTPKDWWTEDIAELDLNHFRTIVSCLKSSGGLPPALIGEALHVYSVKNLPDPNGMVELRGKERRVLEAVASMIPIEDGAVSGGFLMRLLKIGILVGASTSVRAELVRRAGRQLDEVSVGDLVFYVREGVVDIGVVEAVVESFLEGFRRRRAVEKDERERMRRVAKVFDEYLGFVAGDREMTVEKFVELSTLLPEVAREEHDGLYRAIDTFLEEHQDLSKADKKRLCQMIDCRKLSPEARSQAIANDRLPLRTLVQLLFVEQERMAGTREFRGSPTAHQTVEGEDHRRRRAEEMTERGRPSTGKKGEGSGSKPEHKGRGEVDVEKKKKVEKRLG</sequence>
<evidence type="ECO:0000256" key="1">
    <source>
        <dbReference type="ARBA" id="ARBA00004906"/>
    </source>
</evidence>
<name>A0A5P1ESQ7_ASPOF</name>